<keyword evidence="1" id="KW-0805">Transcription regulation</keyword>
<dbReference type="NCBIfam" id="TIGR02431">
    <property type="entry name" value="pcaR_pcaU"/>
    <property type="match status" value="1"/>
</dbReference>
<dbReference type="OrthoDB" id="9807558at2"/>
<gene>
    <name evidence="6" type="ORF">CDV49_10490</name>
</gene>
<dbReference type="RefSeq" id="WP_088215483.1">
    <property type="nucleotide sequence ID" value="NZ_NIPW01000015.1"/>
</dbReference>
<dbReference type="InterPro" id="IPR012794">
    <property type="entry name" value="PcaR_PcaU"/>
</dbReference>
<protein>
    <submittedName>
        <fullName evidence="6">IclR family transcriptional regulator</fullName>
    </submittedName>
</protein>
<evidence type="ECO:0000313" key="6">
    <source>
        <dbReference type="EMBL" id="OWJ77934.1"/>
    </source>
</evidence>
<accession>A0A212ABF1</accession>
<dbReference type="Gene3D" id="1.10.10.10">
    <property type="entry name" value="Winged helix-like DNA-binding domain superfamily/Winged helix DNA-binding domain"/>
    <property type="match status" value="1"/>
</dbReference>
<dbReference type="GO" id="GO:0046278">
    <property type="term" value="P:3,4-dihydroxybenzoate metabolic process"/>
    <property type="evidence" value="ECO:0007669"/>
    <property type="project" value="InterPro"/>
</dbReference>
<dbReference type="GO" id="GO:0003677">
    <property type="term" value="F:DNA binding"/>
    <property type="evidence" value="ECO:0007669"/>
    <property type="project" value="UniProtKB-KW"/>
</dbReference>
<dbReference type="EMBL" id="NIPW01000015">
    <property type="protein sequence ID" value="OWJ77934.1"/>
    <property type="molecule type" value="Genomic_DNA"/>
</dbReference>
<feature type="domain" description="IclR-ED" evidence="5">
    <location>
        <begin position="87"/>
        <end position="272"/>
    </location>
</feature>
<keyword evidence="2" id="KW-0238">DNA-binding</keyword>
<comment type="caution">
    <text evidence="6">The sequence shown here is derived from an EMBL/GenBank/DDBJ whole genome shotgun (WGS) entry which is preliminary data.</text>
</comment>
<dbReference type="PANTHER" id="PTHR30136:SF34">
    <property type="entry name" value="TRANSCRIPTIONAL REGULATOR"/>
    <property type="match status" value="1"/>
</dbReference>
<dbReference type="SUPFAM" id="SSF55781">
    <property type="entry name" value="GAF domain-like"/>
    <property type="match status" value="1"/>
</dbReference>
<evidence type="ECO:0000256" key="3">
    <source>
        <dbReference type="ARBA" id="ARBA00023163"/>
    </source>
</evidence>
<name>A0A212ABF1_9RHOB</name>
<organism evidence="6 7">
    <name type="scientific">Haematobacter genomosp. 1</name>
    <dbReference type="NCBI Taxonomy" id="366618"/>
    <lineage>
        <taxon>Bacteria</taxon>
        <taxon>Pseudomonadati</taxon>
        <taxon>Pseudomonadota</taxon>
        <taxon>Alphaproteobacteria</taxon>
        <taxon>Rhodobacterales</taxon>
        <taxon>Paracoccaceae</taxon>
        <taxon>Haematobacter</taxon>
    </lineage>
</organism>
<keyword evidence="3" id="KW-0804">Transcription</keyword>
<keyword evidence="7" id="KW-1185">Reference proteome</keyword>
<dbReference type="InterPro" id="IPR036390">
    <property type="entry name" value="WH_DNA-bd_sf"/>
</dbReference>
<sequence length="290" mass="31758">MARIAKASTSRKPANAAGKIKPADFVSALARGIEVLRLFSEHQPQVTTSEVAERTGLSRAAARRFLLTLTELGYLSNQQESFSPLPKMLELGYSYLSTWNFREIVQPYLEEVVQELSENCSFAVLDGSDVVYLSRAEARRIVQSVTISVGTRVPAAVSALGRVLLAHLPPAELDRILNPELLKPVTPRTITDPVLFAERLATVRDQGYALVEGEFEEGLISVAVPVFDAEGRAVAAINVGTPMTRANAEQVKSQFLPAIQRAAENISRAFVTRSRNVDHELVVRRGFSEG</sequence>
<dbReference type="InterPro" id="IPR029016">
    <property type="entry name" value="GAF-like_dom_sf"/>
</dbReference>
<dbReference type="InterPro" id="IPR005471">
    <property type="entry name" value="Tscrpt_reg_IclR_N"/>
</dbReference>
<proteinExistence type="predicted"/>
<evidence type="ECO:0000259" key="5">
    <source>
        <dbReference type="PROSITE" id="PS51078"/>
    </source>
</evidence>
<dbReference type="PROSITE" id="PS51078">
    <property type="entry name" value="ICLR_ED"/>
    <property type="match status" value="1"/>
</dbReference>
<evidence type="ECO:0000256" key="1">
    <source>
        <dbReference type="ARBA" id="ARBA00023015"/>
    </source>
</evidence>
<dbReference type="GO" id="GO:0045893">
    <property type="term" value="P:positive regulation of DNA-templated transcription"/>
    <property type="evidence" value="ECO:0007669"/>
    <property type="project" value="InterPro"/>
</dbReference>
<dbReference type="Pfam" id="PF01614">
    <property type="entry name" value="IclR_C"/>
    <property type="match status" value="1"/>
</dbReference>
<evidence type="ECO:0000313" key="7">
    <source>
        <dbReference type="Proteomes" id="UP000196878"/>
    </source>
</evidence>
<dbReference type="Proteomes" id="UP000196878">
    <property type="component" value="Unassembled WGS sequence"/>
</dbReference>
<evidence type="ECO:0000259" key="4">
    <source>
        <dbReference type="PROSITE" id="PS51077"/>
    </source>
</evidence>
<dbReference type="InterPro" id="IPR050707">
    <property type="entry name" value="HTH_MetabolicPath_Reg"/>
</dbReference>
<dbReference type="InterPro" id="IPR036388">
    <property type="entry name" value="WH-like_DNA-bd_sf"/>
</dbReference>
<evidence type="ECO:0000256" key="2">
    <source>
        <dbReference type="ARBA" id="ARBA00023125"/>
    </source>
</evidence>
<dbReference type="PROSITE" id="PS51077">
    <property type="entry name" value="HTH_ICLR"/>
    <property type="match status" value="1"/>
</dbReference>
<dbReference type="SUPFAM" id="SSF46785">
    <property type="entry name" value="Winged helix' DNA-binding domain"/>
    <property type="match status" value="1"/>
</dbReference>
<dbReference type="Pfam" id="PF09339">
    <property type="entry name" value="HTH_IclR"/>
    <property type="match status" value="1"/>
</dbReference>
<feature type="domain" description="HTH iclR-type" evidence="4">
    <location>
        <begin position="26"/>
        <end position="93"/>
    </location>
</feature>
<dbReference type="GO" id="GO:0045892">
    <property type="term" value="P:negative regulation of DNA-templated transcription"/>
    <property type="evidence" value="ECO:0007669"/>
    <property type="project" value="TreeGrafter"/>
</dbReference>
<dbReference type="SMART" id="SM00346">
    <property type="entry name" value="HTH_ICLR"/>
    <property type="match status" value="1"/>
</dbReference>
<dbReference type="AlphaFoldDB" id="A0A212ABF1"/>
<dbReference type="PANTHER" id="PTHR30136">
    <property type="entry name" value="HELIX-TURN-HELIX TRANSCRIPTIONAL REGULATOR, ICLR FAMILY"/>
    <property type="match status" value="1"/>
</dbReference>
<dbReference type="Gene3D" id="3.30.450.40">
    <property type="match status" value="1"/>
</dbReference>
<dbReference type="GO" id="GO:0003700">
    <property type="term" value="F:DNA-binding transcription factor activity"/>
    <property type="evidence" value="ECO:0007669"/>
    <property type="project" value="TreeGrafter"/>
</dbReference>
<dbReference type="InterPro" id="IPR014757">
    <property type="entry name" value="Tscrpt_reg_IclR_C"/>
</dbReference>
<reference evidence="6 7" key="1">
    <citation type="submission" date="2016-12" db="EMBL/GenBank/DDBJ databases">
        <title>Comparison of Traditional DNA-DNA Hybridization with In Silico Genomic Analysis.</title>
        <authorList>
            <person name="Nicholson A.C."/>
            <person name="Humrighouse B.W."/>
            <person name="Graziano J."/>
            <person name="Lasker B."/>
            <person name="Whitney A.M."/>
            <person name="Mcquiston J.R."/>
        </authorList>
    </citation>
    <scope>NUCLEOTIDE SEQUENCE [LARGE SCALE GENOMIC DNA]</scope>
    <source>
        <strain evidence="6 7">H2240</strain>
    </source>
</reference>